<dbReference type="NCBIfam" id="TIGR02892">
    <property type="entry name" value="spore_yabP"/>
    <property type="match status" value="1"/>
</dbReference>
<dbReference type="eggNOG" id="ENOG5032YWW">
    <property type="taxonomic scope" value="Bacteria"/>
</dbReference>
<dbReference type="Pfam" id="PF07873">
    <property type="entry name" value="YabP"/>
    <property type="match status" value="1"/>
</dbReference>
<dbReference type="RefSeq" id="WP_014253705.1">
    <property type="nucleotide sequence ID" value="NC_016627.1"/>
</dbReference>
<dbReference type="Gene3D" id="2.60.40.2000">
    <property type="match status" value="1"/>
</dbReference>
<reference evidence="1 2" key="2">
    <citation type="journal article" date="2012" name="Stand. Genomic Sci.">
        <title>Complete Genome Sequence of Clostridium clariflavum DSM 19732.</title>
        <authorList>
            <person name="Izquierdo J.A."/>
            <person name="Goodwin L."/>
            <person name="Davenport K.W."/>
            <person name="Teshima H."/>
            <person name="Bruce D."/>
            <person name="Detter C."/>
            <person name="Tapia R."/>
            <person name="Han S."/>
            <person name="Land M."/>
            <person name="Hauser L."/>
            <person name="Jeffries C.D."/>
            <person name="Han J."/>
            <person name="Pitluck S."/>
            <person name="Nolan M."/>
            <person name="Chen A."/>
            <person name="Huntemann M."/>
            <person name="Mavromatis K."/>
            <person name="Mikhailova N."/>
            <person name="Liolios K."/>
            <person name="Woyke T."/>
            <person name="Lynd L.R."/>
        </authorList>
    </citation>
    <scope>NUCLEOTIDE SEQUENCE [LARGE SCALE GENOMIC DNA]</scope>
    <source>
        <strain evidence="2">DSM 19732 / NBRC 101661 / EBR45</strain>
    </source>
</reference>
<dbReference type="EMBL" id="CP003065">
    <property type="protein sequence ID" value="AEV67073.1"/>
    <property type="molecule type" value="Genomic_DNA"/>
</dbReference>
<dbReference type="Proteomes" id="UP000005435">
    <property type="component" value="Chromosome"/>
</dbReference>
<sequence>MNEDKKLSRQTTQNIILENRERLSVSGVLKVRSFDDETVEIETELGLLIICGEDLHINKLSIDNSELSVEGYIISCEYNDSESSRSRGMGFFSKMFR</sequence>
<name>G8M1Z0_ACECE</name>
<dbReference type="GO" id="GO:0030435">
    <property type="term" value="P:sporulation resulting in formation of a cellular spore"/>
    <property type="evidence" value="ECO:0007669"/>
    <property type="project" value="InterPro"/>
</dbReference>
<evidence type="ECO:0000313" key="2">
    <source>
        <dbReference type="Proteomes" id="UP000005435"/>
    </source>
</evidence>
<organism evidence="1 2">
    <name type="scientific">Acetivibrio clariflavus (strain DSM 19732 / NBRC 101661 / EBR45)</name>
    <name type="common">Clostridium clariflavum</name>
    <dbReference type="NCBI Taxonomy" id="720554"/>
    <lineage>
        <taxon>Bacteria</taxon>
        <taxon>Bacillati</taxon>
        <taxon>Bacillota</taxon>
        <taxon>Clostridia</taxon>
        <taxon>Eubacteriales</taxon>
        <taxon>Oscillospiraceae</taxon>
        <taxon>Acetivibrio</taxon>
    </lineage>
</organism>
<dbReference type="STRING" id="720554.Clocl_0332"/>
<dbReference type="PIRSF" id="PIRSF011576">
    <property type="entry name" value="YabP"/>
    <property type="match status" value="1"/>
</dbReference>
<dbReference type="KEGG" id="ccl:Clocl_0332"/>
<dbReference type="HOGENOM" id="CLU_168343_3_0_9"/>
<dbReference type="OrthoDB" id="9795125at2"/>
<protein>
    <submittedName>
        <fullName evidence="1">Sporulation protein YabP</fullName>
    </submittedName>
</protein>
<keyword evidence="2" id="KW-1185">Reference proteome</keyword>
<proteinExistence type="predicted"/>
<dbReference type="InterPro" id="IPR012504">
    <property type="entry name" value="Spore_YabP"/>
</dbReference>
<accession>G8M1Z0</accession>
<reference evidence="2" key="1">
    <citation type="submission" date="2011-12" db="EMBL/GenBank/DDBJ databases">
        <title>Complete sequence of Clostridium clariflavum DSM 19732.</title>
        <authorList>
            <consortium name="US DOE Joint Genome Institute"/>
            <person name="Lucas S."/>
            <person name="Han J."/>
            <person name="Lapidus A."/>
            <person name="Cheng J.-F."/>
            <person name="Goodwin L."/>
            <person name="Pitluck S."/>
            <person name="Peters L."/>
            <person name="Teshima H."/>
            <person name="Detter J.C."/>
            <person name="Han C."/>
            <person name="Tapia R."/>
            <person name="Land M."/>
            <person name="Hauser L."/>
            <person name="Kyrpides N."/>
            <person name="Ivanova N."/>
            <person name="Pagani I."/>
            <person name="Kitzmiller T."/>
            <person name="Lynd L."/>
            <person name="Izquierdo J."/>
            <person name="Woyke T."/>
        </authorList>
    </citation>
    <scope>NUCLEOTIDE SEQUENCE [LARGE SCALE GENOMIC DNA]</scope>
    <source>
        <strain evidence="2">DSM 19732 / NBRC 101661 / EBR45</strain>
    </source>
</reference>
<dbReference type="InterPro" id="IPR022476">
    <property type="entry name" value="Spore_YabP/YqfC"/>
</dbReference>
<evidence type="ECO:0000313" key="1">
    <source>
        <dbReference type="EMBL" id="AEV67073.1"/>
    </source>
</evidence>
<dbReference type="InterPro" id="IPR038705">
    <property type="entry name" value="YabP_sf"/>
</dbReference>
<dbReference type="AlphaFoldDB" id="G8M1Z0"/>
<gene>
    <name evidence="1" type="ordered locus">Clocl_0332</name>
</gene>